<evidence type="ECO:0000313" key="8">
    <source>
        <dbReference type="Proteomes" id="UP000051906"/>
    </source>
</evidence>
<evidence type="ECO:0000313" key="7">
    <source>
        <dbReference type="EMBL" id="KRO03770.1"/>
    </source>
</evidence>
<dbReference type="Proteomes" id="UP000051906">
    <property type="component" value="Unassembled WGS sequence"/>
</dbReference>
<organism evidence="7 8">
    <name type="scientific">Levilactobacillus paucivorans</name>
    <dbReference type="NCBI Taxonomy" id="616990"/>
    <lineage>
        <taxon>Bacteria</taxon>
        <taxon>Bacillati</taxon>
        <taxon>Bacillota</taxon>
        <taxon>Bacilli</taxon>
        <taxon>Lactobacillales</taxon>
        <taxon>Lactobacillaceae</taxon>
        <taxon>Levilactobacillus</taxon>
    </lineage>
</organism>
<proteinExistence type="inferred from homology"/>
<keyword evidence="8" id="KW-1185">Reference proteome</keyword>
<dbReference type="GO" id="GO:0046872">
    <property type="term" value="F:metal ion binding"/>
    <property type="evidence" value="ECO:0007669"/>
    <property type="project" value="UniProtKB-KW"/>
</dbReference>
<evidence type="ECO:0000256" key="6">
    <source>
        <dbReference type="SAM" id="SignalP"/>
    </source>
</evidence>
<comment type="subcellular location">
    <subcellularLocation>
        <location evidence="1">Cell envelope</location>
    </subcellularLocation>
</comment>
<evidence type="ECO:0000256" key="2">
    <source>
        <dbReference type="ARBA" id="ARBA00022448"/>
    </source>
</evidence>
<reference evidence="7 8" key="1">
    <citation type="journal article" date="2015" name="Genome Announc.">
        <title>Expanding the biotechnology potential of lactobacilli through comparative genomics of 213 strains and associated genera.</title>
        <authorList>
            <person name="Sun Z."/>
            <person name="Harris H.M."/>
            <person name="McCann A."/>
            <person name="Guo C."/>
            <person name="Argimon S."/>
            <person name="Zhang W."/>
            <person name="Yang X."/>
            <person name="Jeffery I.B."/>
            <person name="Cooney J.C."/>
            <person name="Kagawa T.F."/>
            <person name="Liu W."/>
            <person name="Song Y."/>
            <person name="Salvetti E."/>
            <person name="Wrobel A."/>
            <person name="Rasinkangas P."/>
            <person name="Parkhill J."/>
            <person name="Rea M.C."/>
            <person name="O'Sullivan O."/>
            <person name="Ritari J."/>
            <person name="Douillard F.P."/>
            <person name="Paul Ross R."/>
            <person name="Yang R."/>
            <person name="Briner A.E."/>
            <person name="Felis G.E."/>
            <person name="de Vos W.M."/>
            <person name="Barrangou R."/>
            <person name="Klaenhammer T.R."/>
            <person name="Caufield P.W."/>
            <person name="Cui Y."/>
            <person name="Zhang H."/>
            <person name="O'Toole P.W."/>
        </authorList>
    </citation>
    <scope>NUCLEOTIDE SEQUENCE [LARGE SCALE GENOMIC DNA]</scope>
    <source>
        <strain evidence="7 8">DSM 22467</strain>
    </source>
</reference>
<evidence type="ECO:0000256" key="4">
    <source>
        <dbReference type="ARBA" id="ARBA00022729"/>
    </source>
</evidence>
<dbReference type="SUPFAM" id="SSF53807">
    <property type="entry name" value="Helical backbone' metal receptor"/>
    <property type="match status" value="1"/>
</dbReference>
<dbReference type="AlphaFoldDB" id="A0A0R2LZR6"/>
<protein>
    <submittedName>
        <fullName evidence="7">ABC-type metal ion transport system, periplasmic component surface adhesin</fullName>
    </submittedName>
</protein>
<dbReference type="EMBL" id="JQCA01000058">
    <property type="protein sequence ID" value="KRO03770.1"/>
    <property type="molecule type" value="Genomic_DNA"/>
</dbReference>
<dbReference type="PANTHER" id="PTHR42953">
    <property type="entry name" value="HIGH-AFFINITY ZINC UPTAKE SYSTEM PROTEIN ZNUA-RELATED"/>
    <property type="match status" value="1"/>
</dbReference>
<dbReference type="PANTHER" id="PTHR42953:SF1">
    <property type="entry name" value="METAL-BINDING PROTEIN HI_0362-RELATED"/>
    <property type="match status" value="1"/>
</dbReference>
<dbReference type="GO" id="GO:0030313">
    <property type="term" value="C:cell envelope"/>
    <property type="evidence" value="ECO:0007669"/>
    <property type="project" value="UniProtKB-SubCell"/>
</dbReference>
<dbReference type="Gene3D" id="3.40.50.1980">
    <property type="entry name" value="Nitrogenase molybdenum iron protein domain"/>
    <property type="match status" value="2"/>
</dbReference>
<sequence length="296" mass="33081">MILPLAFLILAVGVAGCSTNKTTQQSNKINVVATTDFYGAAAKAVLGNKGTVTSVINNPNVDPHDYEPTANVGKEVSKANIVVANGIGYDGWMDKLAKNTKEQIYIKVGDDLLGKKDGDNPHLWYRPTTMPTLVNQLVKKYTKLQPNNKKYFKKNAQKYILSLKPVNQEIDKLKKMARNQNNKAVYVSEPVFDYALEAMGFKVANHSFEEDTENDVDYAPKTIKQMQAGIENHKISLFVFNKQVDSKTVNNFVNLAKKNKIPVLPVTETLPKGENYKSWMLGQYKQLYSILQSGNN</sequence>
<accession>A0A0R2LZR6</accession>
<evidence type="ECO:0000256" key="3">
    <source>
        <dbReference type="ARBA" id="ARBA00022723"/>
    </source>
</evidence>
<feature type="chain" id="PRO_5039331088" evidence="6">
    <location>
        <begin position="18"/>
        <end position="296"/>
    </location>
</feature>
<dbReference type="InterPro" id="IPR006128">
    <property type="entry name" value="Lipoprotein_PsaA-like"/>
</dbReference>
<name>A0A0R2LZR6_9LACO</name>
<evidence type="ECO:0000256" key="5">
    <source>
        <dbReference type="RuleBase" id="RU003512"/>
    </source>
</evidence>
<comment type="similarity">
    <text evidence="5">Belongs to the bacterial solute-binding protein 9 family.</text>
</comment>
<evidence type="ECO:0000256" key="1">
    <source>
        <dbReference type="ARBA" id="ARBA00004196"/>
    </source>
</evidence>
<dbReference type="InterPro" id="IPR006127">
    <property type="entry name" value="ZnuA-like"/>
</dbReference>
<keyword evidence="2 5" id="KW-0813">Transport</keyword>
<feature type="signal peptide" evidence="6">
    <location>
        <begin position="1"/>
        <end position="17"/>
    </location>
</feature>
<dbReference type="STRING" id="616990.IV54_GL002059"/>
<keyword evidence="4 6" id="KW-0732">Signal</keyword>
<dbReference type="PATRIC" id="fig|616990.3.peg.2174"/>
<dbReference type="Pfam" id="PF01297">
    <property type="entry name" value="ZnuA"/>
    <property type="match status" value="1"/>
</dbReference>
<dbReference type="GO" id="GO:0030001">
    <property type="term" value="P:metal ion transport"/>
    <property type="evidence" value="ECO:0007669"/>
    <property type="project" value="InterPro"/>
</dbReference>
<gene>
    <name evidence="7" type="ORF">IV54_GL002059</name>
</gene>
<dbReference type="GO" id="GO:0007155">
    <property type="term" value="P:cell adhesion"/>
    <property type="evidence" value="ECO:0007669"/>
    <property type="project" value="InterPro"/>
</dbReference>
<dbReference type="CDD" id="cd01020">
    <property type="entry name" value="TroA_b"/>
    <property type="match status" value="1"/>
</dbReference>
<dbReference type="PRINTS" id="PR00690">
    <property type="entry name" value="ADHESNFAMILY"/>
</dbReference>
<comment type="caution">
    <text evidence="7">The sequence shown here is derived from an EMBL/GenBank/DDBJ whole genome shotgun (WGS) entry which is preliminary data.</text>
</comment>
<dbReference type="InterPro" id="IPR050492">
    <property type="entry name" value="Bact_metal-bind_prot9"/>
</dbReference>
<keyword evidence="3" id="KW-0479">Metal-binding</keyword>